<proteinExistence type="predicted"/>
<dbReference type="RefSeq" id="WP_168016049.1">
    <property type="nucleotide sequence ID" value="NZ_JAATEP010000032.1"/>
</dbReference>
<feature type="transmembrane region" description="Helical" evidence="2">
    <location>
        <begin position="108"/>
        <end position="133"/>
    </location>
</feature>
<feature type="transmembrane region" description="Helical" evidence="2">
    <location>
        <begin position="154"/>
        <end position="174"/>
    </location>
</feature>
<keyword evidence="2" id="KW-1133">Transmembrane helix</keyword>
<feature type="domain" description="Outer membrane channel protein CpnT-like N-terminal" evidence="3">
    <location>
        <begin position="6"/>
        <end position="153"/>
    </location>
</feature>
<dbReference type="Proteomes" id="UP000696294">
    <property type="component" value="Unassembled WGS sequence"/>
</dbReference>
<evidence type="ECO:0000256" key="2">
    <source>
        <dbReference type="SAM" id="Phobius"/>
    </source>
</evidence>
<dbReference type="InterPro" id="IPR057746">
    <property type="entry name" value="CpnT-like_N"/>
</dbReference>
<evidence type="ECO:0000259" key="3">
    <source>
        <dbReference type="Pfam" id="PF25547"/>
    </source>
</evidence>
<accession>A0ABX1BAQ2</accession>
<feature type="compositionally biased region" description="Basic and acidic residues" evidence="1">
    <location>
        <begin position="303"/>
        <end position="319"/>
    </location>
</feature>
<feature type="compositionally biased region" description="Pro residues" evidence="1">
    <location>
        <begin position="327"/>
        <end position="336"/>
    </location>
</feature>
<name>A0ABX1BAQ2_9ACTN</name>
<dbReference type="Pfam" id="PF25547">
    <property type="entry name" value="WXG100_2"/>
    <property type="match status" value="1"/>
</dbReference>
<keyword evidence="2" id="KW-0472">Membrane</keyword>
<dbReference type="EMBL" id="JAATEP010000032">
    <property type="protein sequence ID" value="NJP94855.1"/>
    <property type="molecule type" value="Genomic_DNA"/>
</dbReference>
<keyword evidence="2" id="KW-0812">Transmembrane</keyword>
<evidence type="ECO:0000256" key="1">
    <source>
        <dbReference type="SAM" id="MobiDB-lite"/>
    </source>
</evidence>
<gene>
    <name evidence="4" type="ORF">HCN51_36390</name>
</gene>
<feature type="compositionally biased region" description="Low complexity" evidence="1">
    <location>
        <begin position="268"/>
        <end position="287"/>
    </location>
</feature>
<organism evidence="4 5">
    <name type="scientific">Nonomuraea composti</name>
    <dbReference type="NCBI Taxonomy" id="2720023"/>
    <lineage>
        <taxon>Bacteria</taxon>
        <taxon>Bacillati</taxon>
        <taxon>Actinomycetota</taxon>
        <taxon>Actinomycetes</taxon>
        <taxon>Streptosporangiales</taxon>
        <taxon>Streptosporangiaceae</taxon>
        <taxon>Nonomuraea</taxon>
    </lineage>
</organism>
<sequence length="574" mass="61369">MRPWIGWVVGMDWPEGDEAKLFQLADDLARAFHRINGGVRGDGRLAGGAASGTRHGVWDGQALEAFLERAKEMTGGRKAELLERLAGMALACNDLGVQVQYTKRMIKLSVLLLMVQLIWLLWAALSPASGIAWSAAGARARVTRAMIRQLAKRLLLNIALFGLLMGGVDLYIQATQSRRDGIDLAQVGWSALSGAITGGLLTLTTGLLPPRSILAMMGHSGVAGGGTSLAVMALRGDPIDWEAVAKGATGGALSSVDVRVATWSPRTAAAAPATTTASAPSRPVTAPGAPRPSINRIDWLINRPHDEPPAHPTRTHDGAVPRARPQTPDPAVPPHPGHRPIPPDLAEAFAAVGPDDGLRLGGGVSARSVRLLTFEDGSSWVFKQVKTTREADAEELGSILGERIGANVPAVYRLDPHRVAMPYVATGTPMAIAPVAMDSLPAKVLGLLHVLNRDADANSLNIIVDEHGHPWGIDMSAAFHEVSEKYRGVLPEVTNSPLADPWVSRTWSGLLIQSFRYLPNELNQADVAWLAGQIRSTRPAFEALGRADWYAKVWSRFVAIAENAAGTRSMFEQE</sequence>
<evidence type="ECO:0000313" key="4">
    <source>
        <dbReference type="EMBL" id="NJP94855.1"/>
    </source>
</evidence>
<keyword evidence="5" id="KW-1185">Reference proteome</keyword>
<reference evidence="4 5" key="1">
    <citation type="submission" date="2020-03" db="EMBL/GenBank/DDBJ databases">
        <title>WGS of actinomycetes isolated from Thailand.</title>
        <authorList>
            <person name="Thawai C."/>
        </authorList>
    </citation>
    <scope>NUCLEOTIDE SEQUENCE [LARGE SCALE GENOMIC DNA]</scope>
    <source>
        <strain evidence="4 5">FMUSA5-5</strain>
    </source>
</reference>
<protein>
    <recommendedName>
        <fullName evidence="3">Outer membrane channel protein CpnT-like N-terminal domain-containing protein</fullName>
    </recommendedName>
</protein>
<feature type="region of interest" description="Disordered" evidence="1">
    <location>
        <begin position="268"/>
        <end position="336"/>
    </location>
</feature>
<comment type="caution">
    <text evidence="4">The sequence shown here is derived from an EMBL/GenBank/DDBJ whole genome shotgun (WGS) entry which is preliminary data.</text>
</comment>
<feature type="transmembrane region" description="Helical" evidence="2">
    <location>
        <begin position="186"/>
        <end position="208"/>
    </location>
</feature>
<evidence type="ECO:0000313" key="5">
    <source>
        <dbReference type="Proteomes" id="UP000696294"/>
    </source>
</evidence>